<keyword evidence="1" id="KW-0472">Membrane</keyword>
<feature type="transmembrane region" description="Helical" evidence="1">
    <location>
        <begin position="158"/>
        <end position="178"/>
    </location>
</feature>
<organism evidence="2 3">
    <name type="scientific">Arboricoccus pini</name>
    <dbReference type="NCBI Taxonomy" id="1963835"/>
    <lineage>
        <taxon>Bacteria</taxon>
        <taxon>Pseudomonadati</taxon>
        <taxon>Pseudomonadota</taxon>
        <taxon>Alphaproteobacteria</taxon>
        <taxon>Geminicoccales</taxon>
        <taxon>Geminicoccaceae</taxon>
        <taxon>Arboricoccus</taxon>
    </lineage>
</organism>
<feature type="transmembrane region" description="Helical" evidence="1">
    <location>
        <begin position="31"/>
        <end position="53"/>
    </location>
</feature>
<dbReference type="Pfam" id="PF06532">
    <property type="entry name" value="NrsF"/>
    <property type="match status" value="1"/>
</dbReference>
<dbReference type="AlphaFoldDB" id="A0A212PX11"/>
<dbReference type="EMBL" id="FYEH01000001">
    <property type="protein sequence ID" value="SNB51592.1"/>
    <property type="molecule type" value="Genomic_DNA"/>
</dbReference>
<reference evidence="2 3" key="1">
    <citation type="submission" date="2017-06" db="EMBL/GenBank/DDBJ databases">
        <authorList>
            <person name="Kim H.J."/>
            <person name="Triplett B.A."/>
        </authorList>
    </citation>
    <scope>NUCLEOTIDE SEQUENCE [LARGE SCALE GENOMIC DNA]</scope>
    <source>
        <strain evidence="2 3">B29T1</strain>
    </source>
</reference>
<evidence type="ECO:0000313" key="3">
    <source>
        <dbReference type="Proteomes" id="UP000197065"/>
    </source>
</evidence>
<dbReference type="RefSeq" id="WP_088559447.1">
    <property type="nucleotide sequence ID" value="NZ_FYEH01000001.1"/>
</dbReference>
<keyword evidence="1" id="KW-1133">Transmembrane helix</keyword>
<protein>
    <recommendedName>
        <fullName evidence="4">DUF1109 family protein</fullName>
    </recommendedName>
</protein>
<proteinExistence type="predicted"/>
<dbReference type="InterPro" id="IPR009495">
    <property type="entry name" value="NrsF"/>
</dbReference>
<evidence type="ECO:0000313" key="2">
    <source>
        <dbReference type="EMBL" id="SNB51592.1"/>
    </source>
</evidence>
<keyword evidence="3" id="KW-1185">Reference proteome</keyword>
<keyword evidence="1" id="KW-0812">Transmembrane</keyword>
<feature type="transmembrane region" description="Helical" evidence="1">
    <location>
        <begin position="184"/>
        <end position="206"/>
    </location>
</feature>
<sequence length="212" mass="21723">MSTPEATDQLMAKLAAQSGQAVQPWPLCRRLCLAALVSLGGVALLAASLLGVRPDFMASLATTRQIFKIGAVLALALGALTLALAAARPERGRPVIQALLPGLVLLLLGAALDPSGSLWGRGPTSPLFCLGAILGLALLPFVLIFITLRHEAPARPGYAGGAAGLLAGLLSALGYTIACRADSGLFVAVWYGLAILLVTLAGTVLGRRLLAW</sequence>
<feature type="transmembrane region" description="Helical" evidence="1">
    <location>
        <begin position="94"/>
        <end position="112"/>
    </location>
</feature>
<name>A0A212PX11_9PROT</name>
<dbReference type="Proteomes" id="UP000197065">
    <property type="component" value="Unassembled WGS sequence"/>
</dbReference>
<dbReference type="OrthoDB" id="9816468at2"/>
<gene>
    <name evidence="2" type="ORF">SAMN07250955_101106</name>
</gene>
<feature type="transmembrane region" description="Helical" evidence="1">
    <location>
        <begin position="124"/>
        <end position="146"/>
    </location>
</feature>
<evidence type="ECO:0008006" key="4">
    <source>
        <dbReference type="Google" id="ProtNLM"/>
    </source>
</evidence>
<accession>A0A212PX11</accession>
<feature type="transmembrane region" description="Helical" evidence="1">
    <location>
        <begin position="65"/>
        <end position="87"/>
    </location>
</feature>
<evidence type="ECO:0000256" key="1">
    <source>
        <dbReference type="SAM" id="Phobius"/>
    </source>
</evidence>